<organism evidence="1 2">
    <name type="scientific">Rotaria magnacalcarata</name>
    <dbReference type="NCBI Taxonomy" id="392030"/>
    <lineage>
        <taxon>Eukaryota</taxon>
        <taxon>Metazoa</taxon>
        <taxon>Spiralia</taxon>
        <taxon>Gnathifera</taxon>
        <taxon>Rotifera</taxon>
        <taxon>Eurotatoria</taxon>
        <taxon>Bdelloidea</taxon>
        <taxon>Philodinida</taxon>
        <taxon>Philodinidae</taxon>
        <taxon>Rotaria</taxon>
    </lineage>
</organism>
<reference evidence="1" key="1">
    <citation type="submission" date="2021-02" db="EMBL/GenBank/DDBJ databases">
        <authorList>
            <person name="Nowell W R."/>
        </authorList>
    </citation>
    <scope>NUCLEOTIDE SEQUENCE</scope>
</reference>
<gene>
    <name evidence="1" type="ORF">CJN711_LOCUS38604</name>
</gene>
<sequence>MAPKSRRQLQAAGAIEKRWSPEQHSLSDEDIYCIDISTDDELSSNYSNLKERINVSDIGDIYELCKTYCSTRYLSVLMYLTLRHFNVSCRDTDAFLKDIGSYTRETSHNWSWKFLNGNFDEFINDKRGGKRGDSFYDIYPELEEEARAFAVIQCNKKAASFTAYELAQFIDNRYYEINDIQKNDLKLVRSVECCRLDLRRWGAHFDINSNRPYFEGHERSDVREHREQFVRQFLTNQDSYYTVNSDEDPSWNKQKSSRPTILICKRVILSYIFSNMFSWYNSIGHDESTFRSGDVCRKRWFLGDSTPFFSKGRGRSVMVSDFLVQHPSGPFFQLDEQEWTKAIRKYPELLIDDGIRYVKYSATVFAHLGVDSYFDNSVILLQFERLFKLIEFKQEYQTQSIEILVDNATTHTAKSYSINDFGKNIGTNCPVSSIEYLNDNNEIETLDCYFQSGPHIGQSKGLLVIARELGIQVPSGVKLNELKVILSNHKAFQNNSKLENLAKRYNIEIKFIPKFHCELNPIEGMWCHQKQFVRKHSDQTFQRMLELIHESRENFTQKMIFLKLFRRFWRTIYAYARGQSYEEVLKLYFGDDCSSTVISHRKVTNSNLSKV</sequence>
<dbReference type="AlphaFoldDB" id="A0A816CS94"/>
<protein>
    <submittedName>
        <fullName evidence="1">Uncharacterized protein</fullName>
    </submittedName>
</protein>
<comment type="caution">
    <text evidence="1">The sequence shown here is derived from an EMBL/GenBank/DDBJ whole genome shotgun (WGS) entry which is preliminary data.</text>
</comment>
<dbReference type="PANTHER" id="PTHR35871:SF1">
    <property type="entry name" value="CXC1-LIKE CYSTEINE CLUSTER ASSOCIATED WITH KDZ TRANSPOSASES DOMAIN-CONTAINING PROTEIN"/>
    <property type="match status" value="1"/>
</dbReference>
<proteinExistence type="predicted"/>
<dbReference type="InterPro" id="IPR036397">
    <property type="entry name" value="RNaseH_sf"/>
</dbReference>
<dbReference type="GO" id="GO:0003676">
    <property type="term" value="F:nucleic acid binding"/>
    <property type="evidence" value="ECO:0007669"/>
    <property type="project" value="InterPro"/>
</dbReference>
<evidence type="ECO:0000313" key="2">
    <source>
        <dbReference type="Proteomes" id="UP000663855"/>
    </source>
</evidence>
<dbReference type="EMBL" id="CAJNOV010018903">
    <property type="protein sequence ID" value="CAF1625519.1"/>
    <property type="molecule type" value="Genomic_DNA"/>
</dbReference>
<name>A0A816CS94_9BILA</name>
<evidence type="ECO:0000313" key="1">
    <source>
        <dbReference type="EMBL" id="CAF1625519.1"/>
    </source>
</evidence>
<dbReference type="Gene3D" id="3.30.420.10">
    <property type="entry name" value="Ribonuclease H-like superfamily/Ribonuclease H"/>
    <property type="match status" value="1"/>
</dbReference>
<accession>A0A816CS94</accession>
<dbReference type="Proteomes" id="UP000663855">
    <property type="component" value="Unassembled WGS sequence"/>
</dbReference>
<dbReference type="PANTHER" id="PTHR35871">
    <property type="entry name" value="EXPRESSED PROTEIN"/>
    <property type="match status" value="1"/>
</dbReference>